<feature type="region of interest" description="Disordered" evidence="1">
    <location>
        <begin position="224"/>
        <end position="288"/>
    </location>
</feature>
<feature type="domain" description="Anti-sigma factor RsgI-like middle" evidence="3">
    <location>
        <begin position="70"/>
        <end position="193"/>
    </location>
</feature>
<sequence length="288" mass="32249">MDEKEKLKASLDQIHAEESLKTSTKKYLFEKVYFKEKKRSSPLRKFAAAAVCSLAVFIGGGSWLFFTPTAFISVDVNPSLELGINRFDRIVSVTGYNEDGRALARGLHIKYMDYTDALETLMEDQNMEVYMADNADVVLTVAGDNAAKSSEILDNVESCMSEHQNVYCHSGNSEEVHHAHDAGLSFGKYQAWQVLQDLDPDITLEEVQDMTMSEIRDLIWKYSQEKSPDKDQSTESENIQDSRDPDTSQGSTEDSSDSTEDSSDEDDLSETTQQGHHGHQHHGDGTDD</sequence>
<dbReference type="InterPro" id="IPR055431">
    <property type="entry name" value="RsgI_M"/>
</dbReference>
<feature type="compositionally biased region" description="Acidic residues" evidence="1">
    <location>
        <begin position="254"/>
        <end position="269"/>
    </location>
</feature>
<name>A0A9D1PCU3_9FIRM</name>
<reference evidence="4" key="2">
    <citation type="submission" date="2021-04" db="EMBL/GenBank/DDBJ databases">
        <authorList>
            <person name="Gilroy R."/>
        </authorList>
    </citation>
    <scope>NUCLEOTIDE SEQUENCE</scope>
    <source>
        <strain evidence="4">CHK195-9823</strain>
    </source>
</reference>
<protein>
    <recommendedName>
        <fullName evidence="3">Anti-sigma factor RsgI-like middle domain-containing protein</fullName>
    </recommendedName>
</protein>
<feature type="compositionally biased region" description="Basic and acidic residues" evidence="1">
    <location>
        <begin position="224"/>
        <end position="233"/>
    </location>
</feature>
<dbReference type="Pfam" id="PF23750">
    <property type="entry name" value="RsgI_M"/>
    <property type="match status" value="1"/>
</dbReference>
<proteinExistence type="predicted"/>
<evidence type="ECO:0000313" key="5">
    <source>
        <dbReference type="Proteomes" id="UP000886814"/>
    </source>
</evidence>
<dbReference type="EMBL" id="DXIQ01000038">
    <property type="protein sequence ID" value="HIV38651.1"/>
    <property type="molecule type" value="Genomic_DNA"/>
</dbReference>
<comment type="caution">
    <text evidence="4">The sequence shown here is derived from an EMBL/GenBank/DDBJ whole genome shotgun (WGS) entry which is preliminary data.</text>
</comment>
<feature type="transmembrane region" description="Helical" evidence="2">
    <location>
        <begin position="46"/>
        <end position="66"/>
    </location>
</feature>
<keyword evidence="2" id="KW-1133">Transmembrane helix</keyword>
<evidence type="ECO:0000256" key="1">
    <source>
        <dbReference type="SAM" id="MobiDB-lite"/>
    </source>
</evidence>
<evidence type="ECO:0000256" key="2">
    <source>
        <dbReference type="SAM" id="Phobius"/>
    </source>
</evidence>
<accession>A0A9D1PCU3</accession>
<evidence type="ECO:0000259" key="3">
    <source>
        <dbReference type="Pfam" id="PF23750"/>
    </source>
</evidence>
<gene>
    <name evidence="4" type="ORF">H9747_06575</name>
</gene>
<dbReference type="Proteomes" id="UP000886814">
    <property type="component" value="Unassembled WGS sequence"/>
</dbReference>
<keyword evidence="2" id="KW-0812">Transmembrane</keyword>
<dbReference type="AlphaFoldDB" id="A0A9D1PCU3"/>
<reference evidence="4" key="1">
    <citation type="journal article" date="2021" name="PeerJ">
        <title>Extensive microbial diversity within the chicken gut microbiome revealed by metagenomics and culture.</title>
        <authorList>
            <person name="Gilroy R."/>
            <person name="Ravi A."/>
            <person name="Getino M."/>
            <person name="Pursley I."/>
            <person name="Horton D.L."/>
            <person name="Alikhan N.F."/>
            <person name="Baker D."/>
            <person name="Gharbi K."/>
            <person name="Hall N."/>
            <person name="Watson M."/>
            <person name="Adriaenssens E.M."/>
            <person name="Foster-Nyarko E."/>
            <person name="Jarju S."/>
            <person name="Secka A."/>
            <person name="Antonio M."/>
            <person name="Oren A."/>
            <person name="Chaudhuri R.R."/>
            <person name="La Ragione R."/>
            <person name="Hildebrand F."/>
            <person name="Pallen M.J."/>
        </authorList>
    </citation>
    <scope>NUCLEOTIDE SEQUENCE</scope>
    <source>
        <strain evidence="4">CHK195-9823</strain>
    </source>
</reference>
<organism evidence="4 5">
    <name type="scientific">Candidatus Blautia stercorigallinarum</name>
    <dbReference type="NCBI Taxonomy" id="2838501"/>
    <lineage>
        <taxon>Bacteria</taxon>
        <taxon>Bacillati</taxon>
        <taxon>Bacillota</taxon>
        <taxon>Clostridia</taxon>
        <taxon>Lachnospirales</taxon>
        <taxon>Lachnospiraceae</taxon>
        <taxon>Blautia</taxon>
    </lineage>
</organism>
<evidence type="ECO:0000313" key="4">
    <source>
        <dbReference type="EMBL" id="HIV38651.1"/>
    </source>
</evidence>
<keyword evidence="2" id="KW-0472">Membrane</keyword>